<name>A0A1T5CD44_9BACT</name>
<dbReference type="AlphaFoldDB" id="A0A1T5CD44"/>
<evidence type="ECO:0000313" key="2">
    <source>
        <dbReference type="EMBL" id="SKB57339.1"/>
    </source>
</evidence>
<keyword evidence="3" id="KW-1185">Reference proteome</keyword>
<evidence type="ECO:0008006" key="4">
    <source>
        <dbReference type="Google" id="ProtNLM"/>
    </source>
</evidence>
<dbReference type="STRING" id="889453.SAMN03080601_00771"/>
<protein>
    <recommendedName>
        <fullName evidence="4">Outer membrane protein beta-barrel domain-containing protein</fullName>
    </recommendedName>
</protein>
<feature type="signal peptide" evidence="1">
    <location>
        <begin position="1"/>
        <end position="20"/>
    </location>
</feature>
<proteinExistence type="predicted"/>
<dbReference type="EMBL" id="FUYV01000003">
    <property type="protein sequence ID" value="SKB57339.1"/>
    <property type="molecule type" value="Genomic_DNA"/>
</dbReference>
<dbReference type="OrthoDB" id="1121292at2"/>
<accession>A0A1T5CD44</accession>
<gene>
    <name evidence="2" type="ORF">SAMN03080601_00771</name>
</gene>
<dbReference type="KEGG" id="asx:CDL62_12090"/>
<evidence type="ECO:0000313" key="3">
    <source>
        <dbReference type="Proteomes" id="UP000191055"/>
    </source>
</evidence>
<organism evidence="2 3">
    <name type="scientific">Alkalitalea saponilacus</name>
    <dbReference type="NCBI Taxonomy" id="889453"/>
    <lineage>
        <taxon>Bacteria</taxon>
        <taxon>Pseudomonadati</taxon>
        <taxon>Bacteroidota</taxon>
        <taxon>Bacteroidia</taxon>
        <taxon>Marinilabiliales</taxon>
        <taxon>Marinilabiliaceae</taxon>
        <taxon>Alkalitalea</taxon>
    </lineage>
</organism>
<reference evidence="2 3" key="1">
    <citation type="submission" date="2017-02" db="EMBL/GenBank/DDBJ databases">
        <authorList>
            <person name="Peterson S.W."/>
        </authorList>
    </citation>
    <scope>NUCLEOTIDE SEQUENCE [LARGE SCALE GENOMIC DNA]</scope>
    <source>
        <strain evidence="2 3">DSM 24412</strain>
    </source>
</reference>
<dbReference type="Proteomes" id="UP000191055">
    <property type="component" value="Unassembled WGS sequence"/>
</dbReference>
<feature type="chain" id="PRO_5012752669" description="Outer membrane protein beta-barrel domain-containing protein" evidence="1">
    <location>
        <begin position="21"/>
        <end position="195"/>
    </location>
</feature>
<sequence>MKKILIILVSFMMTSFPAMLEGQSSEGKSSGGLALFFGPSVTYFHGEHSDEFDSFDADRLNWQMNIFFGFYTGEDGSSHAFGAFGAAGYTNRFTLNEMAGFSGLDMNNVIESRFNSFYQIEGGLLLANILRLSTGLGKQYYTTSGGDNSFNYLSTTAGFLINMGTVSWSLDANFNYGRDYSDTILKLSTGIVFVF</sequence>
<dbReference type="RefSeq" id="WP_079556562.1">
    <property type="nucleotide sequence ID" value="NZ_CP021904.1"/>
</dbReference>
<evidence type="ECO:0000256" key="1">
    <source>
        <dbReference type="SAM" id="SignalP"/>
    </source>
</evidence>
<keyword evidence="1" id="KW-0732">Signal</keyword>